<name>H2Z035_CIOSA</name>
<dbReference type="PANTHER" id="PTHR14131:SF5">
    <property type="entry name" value="ANOSMIN-1"/>
    <property type="match status" value="1"/>
</dbReference>
<dbReference type="PROSITE" id="PS51390">
    <property type="entry name" value="WAP"/>
    <property type="match status" value="1"/>
</dbReference>
<dbReference type="OMA" id="HIANDMS"/>
<sequence length="302" mass="34905">MTQCMTFCFDSLECMMSCVFLKEMSENKMGFCPATSTISYVAYQEHIGSGLVEYVRNSSSQSTCSDQCVSDFQCRTNLKCCRSVCQNVCRPPLNRKVWLPPRVNGSDIRIVESQNGRASLHLKSGGTSKLAPKHVMHVIEEQYYLSKGIPAKWKNWRVLSQTSDTKLHLHHLRRGYWYRFRVASVNLNGTRGFSVAREPFRLSARPRPPPVPSDIEQVSIRIVRGMKLNLQLRWRLHPGEANDLPIKGFHVRFSETSPSGHPIRHRTRHKYVKATQRSYTAGTTYWLTWIRNLRFFNNYNIS</sequence>
<dbReference type="SUPFAM" id="SSF49265">
    <property type="entry name" value="Fibronectin type III"/>
    <property type="match status" value="1"/>
</dbReference>
<dbReference type="GO" id="GO:0005576">
    <property type="term" value="C:extracellular region"/>
    <property type="evidence" value="ECO:0007669"/>
    <property type="project" value="InterPro"/>
</dbReference>
<evidence type="ECO:0000313" key="3">
    <source>
        <dbReference type="Proteomes" id="UP000007875"/>
    </source>
</evidence>
<dbReference type="GO" id="GO:0030182">
    <property type="term" value="P:neuron differentiation"/>
    <property type="evidence" value="ECO:0007669"/>
    <property type="project" value="TreeGrafter"/>
</dbReference>
<dbReference type="PANTHER" id="PTHR14131">
    <property type="entry name" value="ANOSMIN"/>
    <property type="match status" value="1"/>
</dbReference>
<dbReference type="eggNOG" id="KOG4802">
    <property type="taxonomic scope" value="Eukaryota"/>
</dbReference>
<accession>H2Z035</accession>
<protein>
    <recommendedName>
        <fullName evidence="1">WAP domain-containing protein</fullName>
    </recommendedName>
</protein>
<dbReference type="GO" id="GO:0030414">
    <property type="term" value="F:peptidase inhibitor activity"/>
    <property type="evidence" value="ECO:0007669"/>
    <property type="project" value="InterPro"/>
</dbReference>
<proteinExistence type="predicted"/>
<dbReference type="InterPro" id="IPR036645">
    <property type="entry name" value="Elafin-like_sf"/>
</dbReference>
<dbReference type="InParanoid" id="H2Z035"/>
<evidence type="ECO:0000313" key="2">
    <source>
        <dbReference type="Ensembl" id="ENSCSAVP00000010947.1"/>
    </source>
</evidence>
<dbReference type="InterPro" id="IPR036116">
    <property type="entry name" value="FN3_sf"/>
</dbReference>
<reference evidence="2" key="2">
    <citation type="submission" date="2025-08" db="UniProtKB">
        <authorList>
            <consortium name="Ensembl"/>
        </authorList>
    </citation>
    <scope>IDENTIFICATION</scope>
</reference>
<evidence type="ECO:0000259" key="1">
    <source>
        <dbReference type="PROSITE" id="PS51390"/>
    </source>
</evidence>
<dbReference type="InterPro" id="IPR008197">
    <property type="entry name" value="WAP_dom"/>
</dbReference>
<dbReference type="GO" id="GO:0009986">
    <property type="term" value="C:cell surface"/>
    <property type="evidence" value="ECO:0007669"/>
    <property type="project" value="TreeGrafter"/>
</dbReference>
<dbReference type="AlphaFoldDB" id="H2Z035"/>
<dbReference type="STRING" id="51511.ENSCSAVP00000010947"/>
<dbReference type="Pfam" id="PF00095">
    <property type="entry name" value="WAP"/>
    <property type="match status" value="1"/>
</dbReference>
<dbReference type="Proteomes" id="UP000007875">
    <property type="component" value="Unassembled WGS sequence"/>
</dbReference>
<dbReference type="InterPro" id="IPR013783">
    <property type="entry name" value="Ig-like_fold"/>
</dbReference>
<dbReference type="GeneTree" id="ENSGT00440000033720"/>
<dbReference type="InterPro" id="IPR042447">
    <property type="entry name" value="Anosmin-1"/>
</dbReference>
<dbReference type="HOGENOM" id="CLU_922982_0_0_1"/>
<dbReference type="Gene3D" id="4.10.75.10">
    <property type="entry name" value="Elafin-like"/>
    <property type="match status" value="1"/>
</dbReference>
<feature type="domain" description="WAP" evidence="1">
    <location>
        <begin position="43"/>
        <end position="93"/>
    </location>
</feature>
<dbReference type="Ensembl" id="ENSCSAVT00000011078.1">
    <property type="protein sequence ID" value="ENSCSAVP00000010947.1"/>
    <property type="gene ID" value="ENSCSAVG00000006414.1"/>
</dbReference>
<reference evidence="2" key="3">
    <citation type="submission" date="2025-09" db="UniProtKB">
        <authorList>
            <consortium name="Ensembl"/>
        </authorList>
    </citation>
    <scope>IDENTIFICATION</scope>
</reference>
<dbReference type="Gene3D" id="2.60.40.10">
    <property type="entry name" value="Immunoglobulins"/>
    <property type="match status" value="1"/>
</dbReference>
<dbReference type="CDD" id="cd00199">
    <property type="entry name" value="WAP"/>
    <property type="match status" value="1"/>
</dbReference>
<organism evidence="2 3">
    <name type="scientific">Ciona savignyi</name>
    <name type="common">Pacific transparent sea squirt</name>
    <dbReference type="NCBI Taxonomy" id="51511"/>
    <lineage>
        <taxon>Eukaryota</taxon>
        <taxon>Metazoa</taxon>
        <taxon>Chordata</taxon>
        <taxon>Tunicata</taxon>
        <taxon>Ascidiacea</taxon>
        <taxon>Phlebobranchia</taxon>
        <taxon>Cionidae</taxon>
        <taxon>Ciona</taxon>
    </lineage>
</organism>
<reference evidence="3" key="1">
    <citation type="submission" date="2003-08" db="EMBL/GenBank/DDBJ databases">
        <authorList>
            <person name="Birren B."/>
            <person name="Nusbaum C."/>
            <person name="Abebe A."/>
            <person name="Abouelleil A."/>
            <person name="Adekoya E."/>
            <person name="Ait-zahra M."/>
            <person name="Allen N."/>
            <person name="Allen T."/>
            <person name="An P."/>
            <person name="Anderson M."/>
            <person name="Anderson S."/>
            <person name="Arachchi H."/>
            <person name="Armbruster J."/>
            <person name="Bachantsang P."/>
            <person name="Baldwin J."/>
            <person name="Barry A."/>
            <person name="Bayul T."/>
            <person name="Blitshsteyn B."/>
            <person name="Bloom T."/>
            <person name="Blye J."/>
            <person name="Boguslavskiy L."/>
            <person name="Borowsky M."/>
            <person name="Boukhgalter B."/>
            <person name="Brunache A."/>
            <person name="Butler J."/>
            <person name="Calixte N."/>
            <person name="Calvo S."/>
            <person name="Camarata J."/>
            <person name="Campo K."/>
            <person name="Chang J."/>
            <person name="Cheshatsang Y."/>
            <person name="Citroen M."/>
            <person name="Collymore A."/>
            <person name="Considine T."/>
            <person name="Cook A."/>
            <person name="Cooke P."/>
            <person name="Corum B."/>
            <person name="Cuomo C."/>
            <person name="David R."/>
            <person name="Dawoe T."/>
            <person name="Degray S."/>
            <person name="Dodge S."/>
            <person name="Dooley K."/>
            <person name="Dorje P."/>
            <person name="Dorjee K."/>
            <person name="Dorris L."/>
            <person name="Duffey N."/>
            <person name="Dupes A."/>
            <person name="Elkins T."/>
            <person name="Engels R."/>
            <person name="Erickson J."/>
            <person name="Farina A."/>
            <person name="Faro S."/>
            <person name="Ferreira P."/>
            <person name="Fischer H."/>
            <person name="Fitzgerald M."/>
            <person name="Foley K."/>
            <person name="Gage D."/>
            <person name="Galagan J."/>
            <person name="Gearin G."/>
            <person name="Gnerre S."/>
            <person name="Gnirke A."/>
            <person name="Goyette A."/>
            <person name="Graham J."/>
            <person name="Grandbois E."/>
            <person name="Gyaltsen K."/>
            <person name="Hafez N."/>
            <person name="Hagopian D."/>
            <person name="Hagos B."/>
            <person name="Hall J."/>
            <person name="Hatcher B."/>
            <person name="Heller A."/>
            <person name="Higgins H."/>
            <person name="Honan T."/>
            <person name="Horn A."/>
            <person name="Houde N."/>
            <person name="Hughes L."/>
            <person name="Hulme W."/>
            <person name="Husby E."/>
            <person name="Iliev I."/>
            <person name="Jaffe D."/>
            <person name="Jones C."/>
            <person name="Kamal M."/>
            <person name="Kamat A."/>
            <person name="Kamvysselis M."/>
            <person name="Karlsson E."/>
            <person name="Kells C."/>
            <person name="Kieu A."/>
            <person name="Kisner P."/>
            <person name="Kodira C."/>
            <person name="Kulbokas E."/>
            <person name="Labutti K."/>
            <person name="Lama D."/>
            <person name="Landers T."/>
            <person name="Leger J."/>
            <person name="Levine S."/>
            <person name="Lewis D."/>
            <person name="Lewis T."/>
            <person name="Lindblad-toh K."/>
            <person name="Liu X."/>
            <person name="Lokyitsang T."/>
            <person name="Lokyitsang Y."/>
            <person name="Lucien O."/>
            <person name="Lui A."/>
            <person name="Ma L.J."/>
            <person name="Mabbitt R."/>
            <person name="Macdonald J."/>
            <person name="Maclean C."/>
            <person name="Major J."/>
            <person name="Manning J."/>
            <person name="Marabella R."/>
            <person name="Maru K."/>
            <person name="Matthews C."/>
            <person name="Mauceli E."/>
            <person name="Mccarthy M."/>
            <person name="Mcdonough S."/>
            <person name="Mcghee T."/>
            <person name="Meldrim J."/>
            <person name="Meneus L."/>
            <person name="Mesirov J."/>
            <person name="Mihalev A."/>
            <person name="Mihova T."/>
            <person name="Mikkelsen T."/>
            <person name="Mlenga V."/>
            <person name="Moru K."/>
            <person name="Mozes J."/>
            <person name="Mulrain L."/>
            <person name="Munson G."/>
            <person name="Naylor J."/>
            <person name="Newes C."/>
            <person name="Nguyen C."/>
            <person name="Nguyen N."/>
            <person name="Nguyen T."/>
            <person name="Nicol R."/>
            <person name="Nielsen C."/>
            <person name="Nizzari M."/>
            <person name="Norbu C."/>
            <person name="Norbu N."/>
            <person name="O'donnell P."/>
            <person name="Okoawo O."/>
            <person name="O'leary S."/>
            <person name="Omotosho B."/>
            <person name="O'neill K."/>
            <person name="Osman S."/>
            <person name="Parker S."/>
            <person name="Perrin D."/>
            <person name="Phunkhang P."/>
            <person name="Piqani B."/>
            <person name="Purcell S."/>
            <person name="Rachupka T."/>
            <person name="Ramasamy U."/>
            <person name="Rameau R."/>
            <person name="Ray V."/>
            <person name="Raymond C."/>
            <person name="Retta R."/>
            <person name="Richardson S."/>
            <person name="Rise C."/>
            <person name="Rodriguez J."/>
            <person name="Rogers J."/>
            <person name="Rogov P."/>
            <person name="Rutman M."/>
            <person name="Schupbach R."/>
            <person name="Seaman C."/>
            <person name="Settipalli S."/>
            <person name="Sharpe T."/>
            <person name="Sheridan J."/>
            <person name="Sherpa N."/>
            <person name="Shi J."/>
            <person name="Smirnov S."/>
            <person name="Smith C."/>
            <person name="Sougnez C."/>
            <person name="Spencer B."/>
            <person name="Stalker J."/>
            <person name="Stange-thomann N."/>
            <person name="Stavropoulos S."/>
            <person name="Stetson K."/>
            <person name="Stone C."/>
            <person name="Stone S."/>
            <person name="Stubbs M."/>
            <person name="Talamas J."/>
            <person name="Tchuinga P."/>
            <person name="Tenzing P."/>
            <person name="Tesfaye S."/>
            <person name="Theodore J."/>
            <person name="Thoulutsang Y."/>
            <person name="Topham K."/>
            <person name="Towey S."/>
            <person name="Tsamla T."/>
            <person name="Tsomo N."/>
            <person name="Vallee D."/>
            <person name="Vassiliev H."/>
            <person name="Venkataraman V."/>
            <person name="Vinson J."/>
            <person name="Vo A."/>
            <person name="Wade C."/>
            <person name="Wang S."/>
            <person name="Wangchuk T."/>
            <person name="Wangdi T."/>
            <person name="Whittaker C."/>
            <person name="Wilkinson J."/>
            <person name="Wu Y."/>
            <person name="Wyman D."/>
            <person name="Yadav S."/>
            <person name="Yang S."/>
            <person name="Yang X."/>
            <person name="Yeager S."/>
            <person name="Yee E."/>
            <person name="Young G."/>
            <person name="Zainoun J."/>
            <person name="Zembeck L."/>
            <person name="Zimmer A."/>
            <person name="Zody M."/>
            <person name="Lander E."/>
        </authorList>
    </citation>
    <scope>NUCLEOTIDE SEQUENCE [LARGE SCALE GENOMIC DNA]</scope>
</reference>
<keyword evidence="3" id="KW-1185">Reference proteome</keyword>
<dbReference type="SUPFAM" id="SSF57256">
    <property type="entry name" value="Elafin-like"/>
    <property type="match status" value="1"/>
</dbReference>